<dbReference type="EMBL" id="JAINVV010000003">
    <property type="protein sequence ID" value="MBY8821632.1"/>
    <property type="molecule type" value="Genomic_DNA"/>
</dbReference>
<dbReference type="Gene3D" id="2.130.10.130">
    <property type="entry name" value="Integrin alpha, N-terminal"/>
    <property type="match status" value="2"/>
</dbReference>
<feature type="chain" id="PRO_5045876418" evidence="2">
    <location>
        <begin position="21"/>
        <end position="495"/>
    </location>
</feature>
<dbReference type="Pfam" id="PF07593">
    <property type="entry name" value="UnbV_ASPIC"/>
    <property type="match status" value="1"/>
</dbReference>
<comment type="caution">
    <text evidence="4">The sequence shown here is derived from an EMBL/GenBank/DDBJ whole genome shotgun (WGS) entry which is preliminary data.</text>
</comment>
<dbReference type="PANTHER" id="PTHR16026">
    <property type="entry name" value="CARTILAGE ACIDIC PROTEIN 1"/>
    <property type="match status" value="1"/>
</dbReference>
<dbReference type="SUPFAM" id="SSF69318">
    <property type="entry name" value="Integrin alpha N-terminal domain"/>
    <property type="match status" value="1"/>
</dbReference>
<reference evidence="4 5" key="1">
    <citation type="submission" date="2021-08" db="EMBL/GenBank/DDBJ databases">
        <authorList>
            <person name="Tuo L."/>
        </authorList>
    </citation>
    <scope>NUCLEOTIDE SEQUENCE [LARGE SCALE GENOMIC DNA]</scope>
    <source>
        <strain evidence="4 5">JCM 31229</strain>
    </source>
</reference>
<dbReference type="InterPro" id="IPR028994">
    <property type="entry name" value="Integrin_alpha_N"/>
</dbReference>
<feature type="signal peptide" evidence="2">
    <location>
        <begin position="1"/>
        <end position="20"/>
    </location>
</feature>
<evidence type="ECO:0000256" key="2">
    <source>
        <dbReference type="SAM" id="SignalP"/>
    </source>
</evidence>
<evidence type="ECO:0000259" key="3">
    <source>
        <dbReference type="Pfam" id="PF07593"/>
    </source>
</evidence>
<proteinExistence type="predicted"/>
<evidence type="ECO:0000313" key="5">
    <source>
        <dbReference type="Proteomes" id="UP000706039"/>
    </source>
</evidence>
<accession>A0ABS7PK17</accession>
<protein>
    <submittedName>
        <fullName evidence="4">CRTAC1 family protein</fullName>
    </submittedName>
</protein>
<feature type="domain" description="ASPIC/UnbV" evidence="3">
    <location>
        <begin position="416"/>
        <end position="468"/>
    </location>
</feature>
<dbReference type="Pfam" id="PF13517">
    <property type="entry name" value="FG-GAP_3"/>
    <property type="match status" value="3"/>
</dbReference>
<sequence>MMRRASALALLLPFVTAAAAQPAQLPFEPVQSALFAIPGTLANAWADYDRDGDLDLALVGQSGAVSLYRNDRGSFVSVGEALGLPLSGPEMRSASWGDYDGDGWPDLLVGPTDKDHSSRLFRNVGGRRFADVTAETGLAIPGRSARHTNWIDFDNDGDVDLYATDRAGENRLYRNDGGRFALVPSDRAPADMRPTVGACWLDYDRDGDLDLFTANQAGATDGLWRNDGDRFVDVAAVLGMDNAGRTKDEGGVGCAVGDFDNDGYLDLFVPNYGRNALYRGGPGGSFANVAAQAGVGVDNHAVGAAFGDYDNDGWADLMVTSYVRSGSDLQPRDALFRNGGGAFVDLLANGGIVNVADHGVQWVDYDRDGALDLSLTDSFGKEGGHILFRNTMPGDAARRSLSVLVLDARGRYTRAGAEVRLYDAAGGILGTRQVETAGGYSSQSMGPVHFGLKASDPVTVEVSFMAKGGRRTVKVAGVRPQAYAGRSLVVRQPAR</sequence>
<organism evidence="4 5">
    <name type="scientific">Sphingomonas colocasiae</name>
    <dbReference type="NCBI Taxonomy" id="1848973"/>
    <lineage>
        <taxon>Bacteria</taxon>
        <taxon>Pseudomonadati</taxon>
        <taxon>Pseudomonadota</taxon>
        <taxon>Alphaproteobacteria</taxon>
        <taxon>Sphingomonadales</taxon>
        <taxon>Sphingomonadaceae</taxon>
        <taxon>Sphingomonas</taxon>
    </lineage>
</organism>
<keyword evidence="1 2" id="KW-0732">Signal</keyword>
<dbReference type="PANTHER" id="PTHR16026:SF0">
    <property type="entry name" value="CARTILAGE ACIDIC PROTEIN 1"/>
    <property type="match status" value="1"/>
</dbReference>
<dbReference type="InterPro" id="IPR011519">
    <property type="entry name" value="UnbV_ASPIC"/>
</dbReference>
<dbReference type="InterPro" id="IPR027039">
    <property type="entry name" value="Crtac1"/>
</dbReference>
<keyword evidence="5" id="KW-1185">Reference proteome</keyword>
<name>A0ABS7PK17_9SPHN</name>
<evidence type="ECO:0000313" key="4">
    <source>
        <dbReference type="EMBL" id="MBY8821632.1"/>
    </source>
</evidence>
<dbReference type="Proteomes" id="UP000706039">
    <property type="component" value="Unassembled WGS sequence"/>
</dbReference>
<evidence type="ECO:0000256" key="1">
    <source>
        <dbReference type="ARBA" id="ARBA00022729"/>
    </source>
</evidence>
<gene>
    <name evidence="4" type="ORF">K7G82_04965</name>
</gene>
<dbReference type="InterPro" id="IPR013517">
    <property type="entry name" value="FG-GAP"/>
</dbReference>